<dbReference type="GO" id="GO:0008484">
    <property type="term" value="F:sulfuric ester hydrolase activity"/>
    <property type="evidence" value="ECO:0007669"/>
    <property type="project" value="TreeGrafter"/>
</dbReference>
<evidence type="ECO:0000259" key="3">
    <source>
        <dbReference type="Pfam" id="PF00884"/>
    </source>
</evidence>
<dbReference type="PANTHER" id="PTHR45953:SF1">
    <property type="entry name" value="IDURONATE 2-SULFATASE"/>
    <property type="match status" value="1"/>
</dbReference>
<keyword evidence="5" id="KW-1185">Reference proteome</keyword>
<protein>
    <recommendedName>
        <fullName evidence="3">Sulfatase N-terminal domain-containing protein</fullName>
    </recommendedName>
</protein>
<dbReference type="STRING" id="1850250.LPB142_09035"/>
<dbReference type="Pfam" id="PF00884">
    <property type="entry name" value="Sulfatase"/>
    <property type="match status" value="1"/>
</dbReference>
<dbReference type="InterPro" id="IPR017850">
    <property type="entry name" value="Alkaline_phosphatase_core_sf"/>
</dbReference>
<dbReference type="PANTHER" id="PTHR45953">
    <property type="entry name" value="IDURONATE 2-SULFATASE"/>
    <property type="match status" value="1"/>
</dbReference>
<reference evidence="4 5" key="1">
    <citation type="submission" date="2016-10" db="EMBL/GenBank/DDBJ databases">
        <title>Rhodobacter sp. LPB0142, isolated from sea water.</title>
        <authorList>
            <person name="Kim E."/>
            <person name="Yi H."/>
        </authorList>
    </citation>
    <scope>NUCLEOTIDE SEQUENCE [LARGE SCALE GENOMIC DNA]</scope>
    <source>
        <strain evidence="4 5">LPB0142</strain>
    </source>
</reference>
<dbReference type="AlphaFoldDB" id="A0A1D9MC58"/>
<keyword evidence="2" id="KW-0378">Hydrolase</keyword>
<keyword evidence="1" id="KW-0479">Metal-binding</keyword>
<dbReference type="Proteomes" id="UP000176562">
    <property type="component" value="Chromosome"/>
</dbReference>
<sequence length="459" mass="51834">MEQPKAPPQDAAPRRKNLLLVSFDDAVAPWRYKTAFGTPLRVPNLDKLCTGATAFKATYAQAPICGPSRASAMTTTWPHETGVLDNSLNIFERVGTERFWISRIKAAGYYTSSGGKIHHSPTLARPYHRALYSDARKAFSVDLRLPREIRKGSLSFGGHRDGRATRDGEHEDFYFDRQSADSAIDFLQSYEGEAPFFRELGLFSPHAPHITPARFKEMYDVEAFRRPADWAGYLAETEYIRRHIPENEAFRDEDHWRKSVRNYFSAYSHGDYHLGRVLGALARSAHARNTLILVFADHGFHLGNRNLFRKTTLWEQSLNVPLIIFDPDNPTPREITDPVALISLGPTILDLLGIEMSPEEQALSLRPMLFGARAPERVVPSFYKRSITIRKGRYRIIRYADGSFQLFDVEEDPWQLRDLGAGDAAFGPMRAALEAWAGQNGYTFSEPGSDDGADEPEHG</sequence>
<evidence type="ECO:0000313" key="5">
    <source>
        <dbReference type="Proteomes" id="UP000176562"/>
    </source>
</evidence>
<evidence type="ECO:0000313" key="4">
    <source>
        <dbReference type="EMBL" id="AOZ69437.1"/>
    </source>
</evidence>
<dbReference type="Gene3D" id="3.40.720.10">
    <property type="entry name" value="Alkaline Phosphatase, subunit A"/>
    <property type="match status" value="1"/>
</dbReference>
<organism evidence="4 5">
    <name type="scientific">Rhodobacter xanthinilyticus</name>
    <dbReference type="NCBI Taxonomy" id="1850250"/>
    <lineage>
        <taxon>Bacteria</taxon>
        <taxon>Pseudomonadati</taxon>
        <taxon>Pseudomonadota</taxon>
        <taxon>Alphaproteobacteria</taxon>
        <taxon>Rhodobacterales</taxon>
        <taxon>Rhodobacter group</taxon>
        <taxon>Rhodobacter</taxon>
    </lineage>
</organism>
<evidence type="ECO:0000256" key="1">
    <source>
        <dbReference type="ARBA" id="ARBA00022723"/>
    </source>
</evidence>
<dbReference type="EMBL" id="CP017781">
    <property type="protein sequence ID" value="AOZ69437.1"/>
    <property type="molecule type" value="Genomic_DNA"/>
</dbReference>
<dbReference type="RefSeq" id="WP_071166173.1">
    <property type="nucleotide sequence ID" value="NZ_CP017781.1"/>
</dbReference>
<evidence type="ECO:0000256" key="2">
    <source>
        <dbReference type="ARBA" id="ARBA00022801"/>
    </source>
</evidence>
<gene>
    <name evidence="4" type="ORF">LPB142_09035</name>
</gene>
<proteinExistence type="predicted"/>
<accession>A0A1D9MC58</accession>
<dbReference type="KEGG" id="rhp:LPB142_09035"/>
<dbReference type="GO" id="GO:0005737">
    <property type="term" value="C:cytoplasm"/>
    <property type="evidence" value="ECO:0007669"/>
    <property type="project" value="TreeGrafter"/>
</dbReference>
<dbReference type="InterPro" id="IPR000917">
    <property type="entry name" value="Sulfatase_N"/>
</dbReference>
<feature type="domain" description="Sulfatase N-terminal" evidence="3">
    <location>
        <begin position="16"/>
        <end position="354"/>
    </location>
</feature>
<name>A0A1D9MC58_9RHOB</name>
<dbReference type="SUPFAM" id="SSF53649">
    <property type="entry name" value="Alkaline phosphatase-like"/>
    <property type="match status" value="1"/>
</dbReference>
<dbReference type="GO" id="GO:0046872">
    <property type="term" value="F:metal ion binding"/>
    <property type="evidence" value="ECO:0007669"/>
    <property type="project" value="UniProtKB-KW"/>
</dbReference>